<protein>
    <submittedName>
        <fullName evidence="2">Uncharacterized protein</fullName>
    </submittedName>
</protein>
<reference evidence="2" key="1">
    <citation type="journal article" date="2020" name="Stud. Mycol.">
        <title>101 Dothideomycetes genomes: a test case for predicting lifestyles and emergence of pathogens.</title>
        <authorList>
            <person name="Haridas S."/>
            <person name="Albert R."/>
            <person name="Binder M."/>
            <person name="Bloem J."/>
            <person name="Labutti K."/>
            <person name="Salamov A."/>
            <person name="Andreopoulos B."/>
            <person name="Baker S."/>
            <person name="Barry K."/>
            <person name="Bills G."/>
            <person name="Bluhm B."/>
            <person name="Cannon C."/>
            <person name="Castanera R."/>
            <person name="Culley D."/>
            <person name="Daum C."/>
            <person name="Ezra D."/>
            <person name="Gonzalez J."/>
            <person name="Henrissat B."/>
            <person name="Kuo A."/>
            <person name="Liang C."/>
            <person name="Lipzen A."/>
            <person name="Lutzoni F."/>
            <person name="Magnuson J."/>
            <person name="Mondo S."/>
            <person name="Nolan M."/>
            <person name="Ohm R."/>
            <person name="Pangilinan J."/>
            <person name="Park H.-J."/>
            <person name="Ramirez L."/>
            <person name="Alfaro M."/>
            <person name="Sun H."/>
            <person name="Tritt A."/>
            <person name="Yoshinaga Y."/>
            <person name="Zwiers L.-H."/>
            <person name="Turgeon B."/>
            <person name="Goodwin S."/>
            <person name="Spatafora J."/>
            <person name="Crous P."/>
            <person name="Grigoriev I."/>
        </authorList>
    </citation>
    <scope>NUCLEOTIDE SEQUENCE</scope>
    <source>
        <strain evidence="2">CBS 116435</strain>
    </source>
</reference>
<keyword evidence="1" id="KW-1133">Transmembrane helix</keyword>
<feature type="transmembrane region" description="Helical" evidence="1">
    <location>
        <begin position="20"/>
        <end position="42"/>
    </location>
</feature>
<dbReference type="AlphaFoldDB" id="A0A9P4UJI0"/>
<name>A0A9P4UJI0_9PEZI</name>
<keyword evidence="3" id="KW-1185">Reference proteome</keyword>
<accession>A0A9P4UJI0</accession>
<dbReference type="EMBL" id="MU003877">
    <property type="protein sequence ID" value="KAF2716399.1"/>
    <property type="molecule type" value="Genomic_DNA"/>
</dbReference>
<keyword evidence="1" id="KW-0472">Membrane</keyword>
<sequence>MSRAFCPWRSTRAIRHPYSYVTSITSLYFSAISALGRLFLLFQTLSPNTVTSLFRLLATSRTSPPTSLLRPCLPHHQPAASSCQSLTKCFSIPAGAETLYPLLAAIDVTQHGNNSSPFPPFARHLLDTQNTSGACIASSPNYQGCSRKKQRGCFDNLLYLPHAGASLSLLHVSLVLKRKRAFSRCPT</sequence>
<evidence type="ECO:0000313" key="3">
    <source>
        <dbReference type="Proteomes" id="UP000799441"/>
    </source>
</evidence>
<comment type="caution">
    <text evidence="2">The sequence shown here is derived from an EMBL/GenBank/DDBJ whole genome shotgun (WGS) entry which is preliminary data.</text>
</comment>
<keyword evidence="1" id="KW-0812">Transmembrane</keyword>
<organism evidence="2 3">
    <name type="scientific">Polychaeton citri CBS 116435</name>
    <dbReference type="NCBI Taxonomy" id="1314669"/>
    <lineage>
        <taxon>Eukaryota</taxon>
        <taxon>Fungi</taxon>
        <taxon>Dikarya</taxon>
        <taxon>Ascomycota</taxon>
        <taxon>Pezizomycotina</taxon>
        <taxon>Dothideomycetes</taxon>
        <taxon>Dothideomycetidae</taxon>
        <taxon>Capnodiales</taxon>
        <taxon>Capnodiaceae</taxon>
        <taxon>Polychaeton</taxon>
    </lineage>
</organism>
<dbReference type="Proteomes" id="UP000799441">
    <property type="component" value="Unassembled WGS sequence"/>
</dbReference>
<gene>
    <name evidence="2" type="ORF">K431DRAFT_19098</name>
</gene>
<proteinExistence type="predicted"/>
<evidence type="ECO:0000313" key="2">
    <source>
        <dbReference type="EMBL" id="KAF2716399.1"/>
    </source>
</evidence>
<evidence type="ECO:0000256" key="1">
    <source>
        <dbReference type="SAM" id="Phobius"/>
    </source>
</evidence>